<keyword evidence="3" id="KW-1185">Reference proteome</keyword>
<comment type="caution">
    <text evidence="2">The sequence shown here is derived from an EMBL/GenBank/DDBJ whole genome shotgun (WGS) entry which is preliminary data.</text>
</comment>
<evidence type="ECO:0000313" key="3">
    <source>
        <dbReference type="Proteomes" id="UP000653797"/>
    </source>
</evidence>
<evidence type="ECO:0000256" key="1">
    <source>
        <dbReference type="SAM" id="SignalP"/>
    </source>
</evidence>
<dbReference type="Proteomes" id="UP000653797">
    <property type="component" value="Unassembled WGS sequence"/>
</dbReference>
<proteinExistence type="predicted"/>
<name>A0A927B1V1_9BACT</name>
<organism evidence="2 3">
    <name type="scientific">Spirosoma validum</name>
    <dbReference type="NCBI Taxonomy" id="2771355"/>
    <lineage>
        <taxon>Bacteria</taxon>
        <taxon>Pseudomonadati</taxon>
        <taxon>Bacteroidota</taxon>
        <taxon>Cytophagia</taxon>
        <taxon>Cytophagales</taxon>
        <taxon>Cytophagaceae</taxon>
        <taxon>Spirosoma</taxon>
    </lineage>
</organism>
<reference evidence="2" key="1">
    <citation type="submission" date="2020-09" db="EMBL/GenBank/DDBJ databases">
        <authorList>
            <person name="Kim M.K."/>
        </authorList>
    </citation>
    <scope>NUCLEOTIDE SEQUENCE</scope>
    <source>
        <strain evidence="2">BT704</strain>
    </source>
</reference>
<sequence>MKTYLFFILCMLLSLAAQAQKRVGGGVSSGSVTPTSSTTLTNKTLQAPVINSPTGLVKGDVGLSNLPNLDFTNPANISQSSTYRFSTDTEKTTWNGKQNALGYTPLNPANNLSDVTAATARDNLGALAITTYQSNSAAVASALAARLIAANNLSDLTDASAARTSLGLGSAALQSATAGTFAGTFSGTFSGTSFNALSYNTTNSQWKIGSLEVQGYGAANTFIGSNVYTNSGTFTRRALGYASVLNFRDNEINMRLDASGAAGSTSSNMGSYAQWKIDNSGNMAVGSALPAGSGWTGALLWVVSATGEILVNSTTLVPSSVFSVNSTTKGAIMAPRMTTTQRDAIASPAEGIQVYNLTTHTLDYYNGTVWKSVTTN</sequence>
<dbReference type="RefSeq" id="WP_191039430.1">
    <property type="nucleotide sequence ID" value="NZ_JACXAA010000004.1"/>
</dbReference>
<feature type="chain" id="PRO_5038002042" evidence="1">
    <location>
        <begin position="20"/>
        <end position="376"/>
    </location>
</feature>
<feature type="signal peptide" evidence="1">
    <location>
        <begin position="1"/>
        <end position="19"/>
    </location>
</feature>
<dbReference type="EMBL" id="JACXAA010000004">
    <property type="protein sequence ID" value="MBD2753783.1"/>
    <property type="molecule type" value="Genomic_DNA"/>
</dbReference>
<keyword evidence="1" id="KW-0732">Signal</keyword>
<gene>
    <name evidence="2" type="ORF">IC230_12835</name>
</gene>
<accession>A0A927B1V1</accession>
<evidence type="ECO:0000313" key="2">
    <source>
        <dbReference type="EMBL" id="MBD2753783.1"/>
    </source>
</evidence>
<protein>
    <submittedName>
        <fullName evidence="2">Uncharacterized protein</fullName>
    </submittedName>
</protein>
<dbReference type="AlphaFoldDB" id="A0A927B1V1"/>